<feature type="compositionally biased region" description="Polar residues" evidence="1">
    <location>
        <begin position="1135"/>
        <end position="1162"/>
    </location>
</feature>
<proteinExistence type="predicted"/>
<feature type="region of interest" description="Disordered" evidence="1">
    <location>
        <begin position="695"/>
        <end position="726"/>
    </location>
</feature>
<evidence type="ECO:0000256" key="1">
    <source>
        <dbReference type="SAM" id="MobiDB-lite"/>
    </source>
</evidence>
<dbReference type="InParanoid" id="A0A369IXT7"/>
<accession>A0A369IXT7</accession>
<feature type="compositionally biased region" description="Basic and acidic residues" evidence="1">
    <location>
        <begin position="695"/>
        <end position="718"/>
    </location>
</feature>
<reference evidence="2" key="1">
    <citation type="submission" date="2018-04" db="EMBL/GenBank/DDBJ databases">
        <title>Whole genome sequencing of Hypsizygus marmoreus.</title>
        <authorList>
            <person name="Choi I.-G."/>
            <person name="Min B."/>
            <person name="Kim J.-G."/>
            <person name="Kim S."/>
            <person name="Oh Y.-L."/>
            <person name="Kong W.-S."/>
            <person name="Park H."/>
            <person name="Jeong J."/>
            <person name="Song E.-S."/>
        </authorList>
    </citation>
    <scope>NUCLEOTIDE SEQUENCE [LARGE SCALE GENOMIC DNA]</scope>
    <source>
        <strain evidence="2">51987-8</strain>
    </source>
</reference>
<evidence type="ECO:0000313" key="3">
    <source>
        <dbReference type="Proteomes" id="UP000076154"/>
    </source>
</evidence>
<feature type="region of interest" description="Disordered" evidence="1">
    <location>
        <begin position="1117"/>
        <end position="1168"/>
    </location>
</feature>
<dbReference type="EMBL" id="LUEZ02000096">
    <property type="protein sequence ID" value="RDB14589.1"/>
    <property type="molecule type" value="Genomic_DNA"/>
</dbReference>
<feature type="region of interest" description="Disordered" evidence="1">
    <location>
        <begin position="1007"/>
        <end position="1091"/>
    </location>
</feature>
<gene>
    <name evidence="2" type="ORF">Hypma_016464</name>
</gene>
<dbReference type="Proteomes" id="UP000076154">
    <property type="component" value="Unassembled WGS sequence"/>
</dbReference>
<evidence type="ECO:0000313" key="2">
    <source>
        <dbReference type="EMBL" id="RDB14589.1"/>
    </source>
</evidence>
<feature type="compositionally biased region" description="Basic and acidic residues" evidence="1">
    <location>
        <begin position="571"/>
        <end position="582"/>
    </location>
</feature>
<comment type="caution">
    <text evidence="2">The sequence shown here is derived from an EMBL/GenBank/DDBJ whole genome shotgun (WGS) entry which is preliminary data.</text>
</comment>
<protein>
    <submittedName>
        <fullName evidence="2">Uncharacterized protein</fullName>
    </submittedName>
</protein>
<feature type="compositionally biased region" description="Acidic residues" evidence="1">
    <location>
        <begin position="754"/>
        <end position="768"/>
    </location>
</feature>
<dbReference type="STRING" id="39966.A0A369IXT7"/>
<feature type="region of interest" description="Disordered" evidence="1">
    <location>
        <begin position="566"/>
        <end position="586"/>
    </location>
</feature>
<feature type="compositionally biased region" description="Basic and acidic residues" evidence="1">
    <location>
        <begin position="1015"/>
        <end position="1032"/>
    </location>
</feature>
<feature type="region of interest" description="Disordered" evidence="1">
    <location>
        <begin position="749"/>
        <end position="824"/>
    </location>
</feature>
<keyword evidence="3" id="KW-1185">Reference proteome</keyword>
<dbReference type="OrthoDB" id="2422840at2759"/>
<name>A0A369IXT7_HYPMA</name>
<sequence>MDDDEEALSAHIRHLLLDYVHCHLTTDYVQYTQLAVSEASLCTIPVHDPRSLTLPTDPFTTLYTLLGIPNLPQHDEKLTTTHDARLLLKDVITSFKGTPKSERLVWSNADDSDEEFYRIEPILTRRAVRETPVLGGRPSKKAGVDVKSYSMFMASHSVALTPVPVHAVQEPEVKIQQVLDVTYQLREAEHTAVRTLLKSVSSMCRPPPPLPQQAGEYNHRRLYLPPSMHAVPPRIATPPPDSPPLLPIFPRKAPVYLKRKHSGTSGKDGKRLRELELDSMADLPHFIAAPQTPEPAPLSKLLEEEATDASNTIAQQNMVIVDGWQTYATSSPSTLSTASSGDDEIDQLLVGGGMPTSSPDTDVSGSFSFVVKGTEGTKNLTRDIERSKLEVVQIPRARRIGGSFGSGPDPTFPPGIGVAKNMRLGSFLKPLLVPGSLSADAESKMAEPHALLAKHMKTLPLRATREHGKERADQSPTPMLARAMADVEPASVTEIDIDSMDGQASALSGPSHRPTTETVDDDDEIRQLYQQRAITHTEERQVCQASVGIRLGGDPKDFIRDERLFDDDEDQKNMDDEGKGAKGGDGGLRLRLMPVPILPAPTTYPRPFNLVSTLAGYVHGPDDGPNVPPRHLRFLKKAKGIASLRVSLSWVPFTLTTPLPAHARVLGIEPVLPEQGEEERAVHMLLEGACACESKGEGGIGERDEERRWRGGGRDGSLKDAGTQGEFSTEISRCEIILTRAERRGLSRLNGAVDEGDDASDDDQEEGTNVDSNKKGARGRFAREHVDVLESDDEGSDEMRSGTTIAGSKKRDHGETVAGEDACGTRGDELDAVCRQGEQHQADTGNATMFRPAKRARMDIDIDDSGIGMMTVDRDMDYRYDAGRDYGDDMLQDANDMLDMLTDDTDNVDMLTDSYKCYNDNYEDKGNHRHMELTTDRTPGFFAGATHSELTSASGDFAFANNTQEYRLDGDDLDAEEQDYDDVGGSFEPLSLSYDSQAYQAFYARPPQTSYTQDSEQKDGDAFQEDGLRDGSEMDSGYKNFRDGNQPQRIEEEIEDPDGGQTASRINEELDMEEREDQTTGTSTIPPFKNLDPDRLATHALGIDAFAKLRAKFIKPRPLPEPSPPLLSFCPPSSGHDSSSLLGPGKPQQQDEPQGPRTTPQELYNRKTIRLPESRTLPSKPHKYMASLDVLQKQVLVRSLRASECQVDLVERDSLGGVDLIIDPYTAVMFAPLLSLPAQHKALLALLSAQTWRYSQLLVIFEAYPASRSWKSGSRKKHGIPSAELDLYAYTPPIVKALKKFRRDLDIAEACGTKAAVCEVWFAFADTVDEAAAYARLFGDRAEENDQTGGALWGSREWLDLDMSEDEENLAAIEGMNRLSASILLCQMTFQEIIEISPEERVKSFEPFIGLEAVNMFNSDIGRRLRTIDSSGDPEILNDDSSGDFY</sequence>
<organism evidence="2 3">
    <name type="scientific">Hypsizygus marmoreus</name>
    <name type="common">White beech mushroom</name>
    <name type="synonym">Agaricus marmoreus</name>
    <dbReference type="NCBI Taxonomy" id="39966"/>
    <lineage>
        <taxon>Eukaryota</taxon>
        <taxon>Fungi</taxon>
        <taxon>Dikarya</taxon>
        <taxon>Basidiomycota</taxon>
        <taxon>Agaricomycotina</taxon>
        <taxon>Agaricomycetes</taxon>
        <taxon>Agaricomycetidae</taxon>
        <taxon>Agaricales</taxon>
        <taxon>Tricholomatineae</taxon>
        <taxon>Lyophyllaceae</taxon>
        <taxon>Hypsizygus</taxon>
    </lineage>
</organism>